<accession>A0A223FZS0</accession>
<dbReference type="EMBL" id="MF347639">
    <property type="protein sequence ID" value="AST15249.1"/>
    <property type="molecule type" value="Genomic_DNA"/>
</dbReference>
<keyword evidence="3" id="KW-1185">Reference proteome</keyword>
<dbReference type="EMBL" id="MF347639">
    <property type="protein sequence ID" value="AST15453.1"/>
    <property type="molecule type" value="Genomic_DNA"/>
</dbReference>
<sequence>MTFEIPTGPFTEAEIAAAKEQGIVPAWLRRILTSYKEQLEKQQEK</sequence>
<evidence type="ECO:0000313" key="3">
    <source>
        <dbReference type="Proteomes" id="UP000223033"/>
    </source>
</evidence>
<name>A0A223FZS0_9CAUD</name>
<dbReference type="Proteomes" id="UP000223033">
    <property type="component" value="Segment"/>
</dbReference>
<evidence type="ECO:0000313" key="2">
    <source>
        <dbReference type="EMBL" id="AST15453.1"/>
    </source>
</evidence>
<proteinExistence type="predicted"/>
<reference evidence="1 3" key="1">
    <citation type="submission" date="2017-06" db="EMBL/GenBank/DDBJ databases">
        <authorList>
            <person name="Aguayo I.A."/>
            <person name="Aziz R.M."/>
            <person name="Espinoza L.A."/>
            <person name="Farooq A."/>
            <person name="Garcia C."/>
            <person name="Ibrahim S.M."/>
            <person name="Malik M.A."/>
            <person name="Martinez A."/>
            <person name="Xavier K.T."/>
            <person name="Yao A.B."/>
            <person name="Bhuiyan S."/>
            <person name="Donegan-Quick R.H."/>
            <person name="Allen M.S."/>
            <person name="Hughes L.E."/>
            <person name="Garlena R.A."/>
            <person name="Russell D.A."/>
            <person name="Pope W.H."/>
            <person name="Jacobs-Sera D."/>
            <person name="Hendrix R.W."/>
            <person name="Hatfull G.F."/>
        </authorList>
    </citation>
    <scope>NUCLEOTIDE SEQUENCE [LARGE SCALE GENOMIC DNA]</scope>
</reference>
<evidence type="ECO:0000313" key="1">
    <source>
        <dbReference type="EMBL" id="AST15249.1"/>
    </source>
</evidence>
<gene>
    <name evidence="1" type="ORF">SEA_SAMISTI12_17</name>
    <name evidence="2" type="ORF">SEA_SAMISTI12_268</name>
</gene>
<protein>
    <submittedName>
        <fullName evidence="1">Uncharacterized protein</fullName>
    </submittedName>
</protein>
<organism evidence="1 3">
    <name type="scientific">Streptomyces phage Samisti12</name>
    <dbReference type="NCBI Taxonomy" id="2023995"/>
    <lineage>
        <taxon>Viruses</taxon>
        <taxon>Duplodnaviria</taxon>
        <taxon>Heunggongvirae</taxon>
        <taxon>Uroviricota</taxon>
        <taxon>Caudoviricetes</taxon>
        <taxon>Stanwilliamsviridae</taxon>
        <taxon>Boydwoodruffvirinae</taxon>
        <taxon>Samistivirus</taxon>
        <taxon>Samistivirus samisti12</taxon>
    </lineage>
</organism>